<comment type="similarity">
    <text evidence="1">Belongs to the ribonucleoside diphosphate reductase small chain family.</text>
</comment>
<name>A0AAX4P5K1_9CHLO</name>
<dbReference type="PANTHER" id="PTHR23409:SF18">
    <property type="entry name" value="RIBONUCLEOSIDE-DIPHOSPHATE REDUCTASE SUBUNIT M2"/>
    <property type="match status" value="1"/>
</dbReference>
<dbReference type="InterPro" id="IPR012348">
    <property type="entry name" value="RNR-like"/>
</dbReference>
<dbReference type="CDD" id="cd01049">
    <property type="entry name" value="RNRR2"/>
    <property type="match status" value="1"/>
</dbReference>
<accession>A0AAX4P5K1</accession>
<dbReference type="AlphaFoldDB" id="A0AAX4P5K1"/>
<dbReference type="Proteomes" id="UP001472866">
    <property type="component" value="Chromosome 04"/>
</dbReference>
<proteinExistence type="inferred from homology"/>
<organism evidence="2 3">
    <name type="scientific">Chloropicon roscoffensis</name>
    <dbReference type="NCBI Taxonomy" id="1461544"/>
    <lineage>
        <taxon>Eukaryota</taxon>
        <taxon>Viridiplantae</taxon>
        <taxon>Chlorophyta</taxon>
        <taxon>Chloropicophyceae</taxon>
        <taxon>Chloropicales</taxon>
        <taxon>Chloropicaceae</taxon>
        <taxon>Chloropicon</taxon>
    </lineage>
</organism>
<dbReference type="InterPro" id="IPR033909">
    <property type="entry name" value="RNR_small"/>
</dbReference>
<dbReference type="InterPro" id="IPR030475">
    <property type="entry name" value="RNR_small_AS"/>
</dbReference>
<dbReference type="PANTHER" id="PTHR23409">
    <property type="entry name" value="RIBONUCLEOSIDE-DIPHOSPHATE REDUCTASE SMALL CHAIN"/>
    <property type="match status" value="1"/>
</dbReference>
<evidence type="ECO:0000256" key="1">
    <source>
        <dbReference type="ARBA" id="ARBA00009303"/>
    </source>
</evidence>
<protein>
    <submittedName>
        <fullName evidence="2">Small chain of ribonucleoside-diphosphate reductase</fullName>
    </submittedName>
</protein>
<sequence>MTSAEKMNEPLLCENDERFCMFPIKYPEIWEMYKKAEASFWTAEEVDLSSDIKHWEGLNDDEKHFVSHVLAFFASSDGIVLENLATRFLADIQVPEARAFYGFQIAIENIHSEMYSLLLDAYIKDNAVKSNLFKAIETVPCVKRKADWAIKWIGSESSFAERLVAFACVEGIFFSGSFCAIFWLKKRGLMPGLTFSNELISRDEGLHCDFACLLYSLMNKKLDKSVVLQIVKEAVQIEKEFVCDSLPVGLIGMNADMMKDYIDFCADRLLVELGLEKIYKTQNPFEFMELISLQGKTNFFEKRVGEYQKAGVMGSVNNTSAHSFSLDEDF</sequence>
<evidence type="ECO:0000313" key="2">
    <source>
        <dbReference type="EMBL" id="WZN61602.1"/>
    </source>
</evidence>
<dbReference type="GO" id="GO:0016491">
    <property type="term" value="F:oxidoreductase activity"/>
    <property type="evidence" value="ECO:0007669"/>
    <property type="project" value="InterPro"/>
</dbReference>
<dbReference type="Pfam" id="PF00268">
    <property type="entry name" value="Ribonuc_red_sm"/>
    <property type="match status" value="1"/>
</dbReference>
<gene>
    <name evidence="2" type="ORF">HKI87_04g31370</name>
</gene>
<dbReference type="PROSITE" id="PS00368">
    <property type="entry name" value="RIBORED_SMALL"/>
    <property type="match status" value="1"/>
</dbReference>
<dbReference type="InterPro" id="IPR009078">
    <property type="entry name" value="Ferritin-like_SF"/>
</dbReference>
<dbReference type="GO" id="GO:0009263">
    <property type="term" value="P:deoxyribonucleotide biosynthetic process"/>
    <property type="evidence" value="ECO:0007669"/>
    <property type="project" value="InterPro"/>
</dbReference>
<dbReference type="SUPFAM" id="SSF47240">
    <property type="entry name" value="Ferritin-like"/>
    <property type="match status" value="1"/>
</dbReference>
<dbReference type="InterPro" id="IPR000358">
    <property type="entry name" value="RNR_small_fam"/>
</dbReference>
<dbReference type="EMBL" id="CP151504">
    <property type="protein sequence ID" value="WZN61602.1"/>
    <property type="molecule type" value="Genomic_DNA"/>
</dbReference>
<evidence type="ECO:0000313" key="3">
    <source>
        <dbReference type="Proteomes" id="UP001472866"/>
    </source>
</evidence>
<keyword evidence="3" id="KW-1185">Reference proteome</keyword>
<reference evidence="2 3" key="1">
    <citation type="submission" date="2024-03" db="EMBL/GenBank/DDBJ databases">
        <title>Complete genome sequence of the green alga Chloropicon roscoffensis RCC1871.</title>
        <authorList>
            <person name="Lemieux C."/>
            <person name="Pombert J.-F."/>
            <person name="Otis C."/>
            <person name="Turmel M."/>
        </authorList>
    </citation>
    <scope>NUCLEOTIDE SEQUENCE [LARGE SCALE GENOMIC DNA]</scope>
    <source>
        <strain evidence="2 3">RCC1871</strain>
    </source>
</reference>
<dbReference type="Gene3D" id="1.10.620.20">
    <property type="entry name" value="Ribonucleotide Reductase, subunit A"/>
    <property type="match status" value="1"/>
</dbReference>